<dbReference type="Pfam" id="PF01544">
    <property type="entry name" value="CorA"/>
    <property type="match status" value="1"/>
</dbReference>
<sequence>MNDATKQRMLAVTRSSRETRYEFHSRDTALFYSITGEPMLHGSDARWINSLRIQRQIRSVLEWKETSSPLYCGLSILMNLREPVLEKKSLDDKLNKLKGTLRGSITANGLIPEQLNTQGADESQKPRRDSLLHIPFEVIYLLLHLSQQKNHQPDNKPADEASDNLRRLDGTVPFNDQIDERSIINLKEEWLYNYPSFLGFKPLHYDGSHPEFWDPISWDLSSESKEHEQKDQSREDEQQDQSREDEQQVQSREDKQQVQKKIATLLQVKKFQHLTIEVGRKSKAKGEREGQVYRDTDITKSWERLQQLRDERKAKKRLLWFQNAPPVLQNICQHISSDAERPSIQLFFESHKNCAVLVEDKATRAINLWETEFHCSFLQISRDEGAMIAPELGTEGLLSLPANSEFEESVLRRAKLGFRLHGDFFDRFWTCHFLEAYPGKVPQKSISDSLKLKKHVAPDDLFSGGRKEVWQQRKVLELILFDHIITQLNASTEEIIEEIEKRIRKYKDTQEKPREIIGKEPNPFTYFDPSRYFNTLREWALLHDALESLSVELSNLSEHVNLWEKREDSRGTEKPRWTHKDERKHRDAINKALQSSHNASRILNSNRTRVSSLLKNLQYMTNETKNTYDNQISERNFQQNNNVKFFTYATVIFQPLAFAASIYSMQSAPPTDVLQHMVILSIVGFAIFLAVIFSLPSLTDLFSLTIEKSLKSSAWAHIVKAKPRSVGVQSLQSLWKNNSSRSKSLGDEESGQQPVTTSMDSRHE</sequence>
<dbReference type="AlphaFoldDB" id="A0A9W9RWF5"/>
<name>A0A9W9RWF5_PENBR</name>
<accession>A0A9W9RWF5</accession>
<evidence type="ECO:0000256" key="2">
    <source>
        <dbReference type="SAM" id="Phobius"/>
    </source>
</evidence>
<evidence type="ECO:0000313" key="3">
    <source>
        <dbReference type="EMBL" id="KAJ5366304.1"/>
    </source>
</evidence>
<feature type="compositionally biased region" description="Polar residues" evidence="1">
    <location>
        <begin position="751"/>
        <end position="764"/>
    </location>
</feature>
<organism evidence="3 4">
    <name type="scientific">Penicillium brevicompactum</name>
    <dbReference type="NCBI Taxonomy" id="5074"/>
    <lineage>
        <taxon>Eukaryota</taxon>
        <taxon>Fungi</taxon>
        <taxon>Dikarya</taxon>
        <taxon>Ascomycota</taxon>
        <taxon>Pezizomycotina</taxon>
        <taxon>Eurotiomycetes</taxon>
        <taxon>Eurotiomycetidae</taxon>
        <taxon>Eurotiales</taxon>
        <taxon>Aspergillaceae</taxon>
        <taxon>Penicillium</taxon>
    </lineage>
</organism>
<comment type="caution">
    <text evidence="3">The sequence shown here is derived from an EMBL/GenBank/DDBJ whole genome shotgun (WGS) entry which is preliminary data.</text>
</comment>
<evidence type="ECO:0000313" key="4">
    <source>
        <dbReference type="Proteomes" id="UP001148299"/>
    </source>
</evidence>
<feature type="region of interest" description="Disordered" evidence="1">
    <location>
        <begin position="565"/>
        <end position="584"/>
    </location>
</feature>
<gene>
    <name evidence="3" type="ORF">N7541_000245</name>
</gene>
<proteinExistence type="predicted"/>
<protein>
    <recommendedName>
        <fullName evidence="5">Mg2+ transporter protein, CorA-like/Zinc transport protein ZntB</fullName>
    </recommendedName>
</protein>
<feature type="transmembrane region" description="Helical" evidence="2">
    <location>
        <begin position="645"/>
        <end position="665"/>
    </location>
</feature>
<dbReference type="Gene3D" id="1.20.58.340">
    <property type="entry name" value="Magnesium transport protein CorA, transmembrane region"/>
    <property type="match status" value="1"/>
</dbReference>
<dbReference type="GO" id="GO:0016020">
    <property type="term" value="C:membrane"/>
    <property type="evidence" value="ECO:0007669"/>
    <property type="project" value="InterPro"/>
</dbReference>
<feature type="transmembrane region" description="Helical" evidence="2">
    <location>
        <begin position="677"/>
        <end position="695"/>
    </location>
</feature>
<reference evidence="3" key="1">
    <citation type="submission" date="2022-12" db="EMBL/GenBank/DDBJ databases">
        <authorList>
            <person name="Petersen C."/>
        </authorList>
    </citation>
    <scope>NUCLEOTIDE SEQUENCE</scope>
    <source>
        <strain evidence="3">IBT 35675</strain>
    </source>
</reference>
<evidence type="ECO:0008006" key="5">
    <source>
        <dbReference type="Google" id="ProtNLM"/>
    </source>
</evidence>
<dbReference type="EMBL" id="JAPZBR010000001">
    <property type="protein sequence ID" value="KAJ5366304.1"/>
    <property type="molecule type" value="Genomic_DNA"/>
</dbReference>
<dbReference type="GO" id="GO:0046873">
    <property type="term" value="F:metal ion transmembrane transporter activity"/>
    <property type="evidence" value="ECO:0007669"/>
    <property type="project" value="InterPro"/>
</dbReference>
<feature type="region of interest" description="Disordered" evidence="1">
    <location>
        <begin position="223"/>
        <end position="256"/>
    </location>
</feature>
<evidence type="ECO:0000256" key="1">
    <source>
        <dbReference type="SAM" id="MobiDB-lite"/>
    </source>
</evidence>
<feature type="region of interest" description="Disordered" evidence="1">
    <location>
        <begin position="737"/>
        <end position="764"/>
    </location>
</feature>
<keyword evidence="2" id="KW-1133">Transmembrane helix</keyword>
<keyword evidence="4" id="KW-1185">Reference proteome</keyword>
<keyword evidence="2" id="KW-0812">Transmembrane</keyword>
<feature type="region of interest" description="Disordered" evidence="1">
    <location>
        <begin position="149"/>
        <end position="171"/>
    </location>
</feature>
<keyword evidence="2" id="KW-0472">Membrane</keyword>
<dbReference type="InterPro" id="IPR002523">
    <property type="entry name" value="MgTranspt_CorA/ZnTranspt_ZntB"/>
</dbReference>
<reference evidence="3" key="2">
    <citation type="journal article" date="2023" name="IMA Fungus">
        <title>Comparative genomic study of the Penicillium genus elucidates a diverse pangenome and 15 lateral gene transfer events.</title>
        <authorList>
            <person name="Petersen C."/>
            <person name="Sorensen T."/>
            <person name="Nielsen M.R."/>
            <person name="Sondergaard T.E."/>
            <person name="Sorensen J.L."/>
            <person name="Fitzpatrick D.A."/>
            <person name="Frisvad J.C."/>
            <person name="Nielsen K.L."/>
        </authorList>
    </citation>
    <scope>NUCLEOTIDE SEQUENCE</scope>
    <source>
        <strain evidence="3">IBT 35675</strain>
    </source>
</reference>
<feature type="compositionally biased region" description="Basic and acidic residues" evidence="1">
    <location>
        <begin position="151"/>
        <end position="169"/>
    </location>
</feature>
<dbReference type="Proteomes" id="UP001148299">
    <property type="component" value="Unassembled WGS sequence"/>
</dbReference>